<accession>A0ABU0K071</accession>
<evidence type="ECO:0000256" key="16">
    <source>
        <dbReference type="ARBA" id="ARBA00038053"/>
    </source>
</evidence>
<organism evidence="23 24">
    <name type="scientific">Guptibacillus hwajinpoensis</name>
    <dbReference type="NCBI Taxonomy" id="208199"/>
    <lineage>
        <taxon>Bacteria</taxon>
        <taxon>Bacillati</taxon>
        <taxon>Bacillota</taxon>
        <taxon>Bacilli</taxon>
        <taxon>Bacillales</taxon>
        <taxon>Guptibacillaceae</taxon>
        <taxon>Guptibacillus</taxon>
    </lineage>
</organism>
<evidence type="ECO:0000256" key="19">
    <source>
        <dbReference type="ARBA" id="ARBA00044770"/>
    </source>
</evidence>
<evidence type="ECO:0000256" key="8">
    <source>
        <dbReference type="ARBA" id="ARBA00022960"/>
    </source>
</evidence>
<keyword evidence="5" id="KW-0328">Glycosyltransferase</keyword>
<feature type="transmembrane region" description="Helical" evidence="22">
    <location>
        <begin position="107"/>
        <end position="128"/>
    </location>
</feature>
<comment type="similarity">
    <text evidence="16">Belongs to the SEDS family. FtsW subfamily.</text>
</comment>
<evidence type="ECO:0000256" key="15">
    <source>
        <dbReference type="ARBA" id="ARBA00033270"/>
    </source>
</evidence>
<evidence type="ECO:0000256" key="11">
    <source>
        <dbReference type="ARBA" id="ARBA00023136"/>
    </source>
</evidence>
<comment type="function">
    <text evidence="21">Peptidoglycan polymerase that is essential for cell division.</text>
</comment>
<feature type="transmembrane region" description="Helical" evidence="22">
    <location>
        <begin position="76"/>
        <end position="95"/>
    </location>
</feature>
<dbReference type="Proteomes" id="UP001226720">
    <property type="component" value="Unassembled WGS sequence"/>
</dbReference>
<dbReference type="Pfam" id="PF01098">
    <property type="entry name" value="FTSW_RODA_SPOVE"/>
    <property type="match status" value="1"/>
</dbReference>
<proteinExistence type="inferred from homology"/>
<keyword evidence="8" id="KW-0133">Cell shape</keyword>
<dbReference type="EMBL" id="JAUSWM010000003">
    <property type="protein sequence ID" value="MDQ0482749.1"/>
    <property type="molecule type" value="Genomic_DNA"/>
</dbReference>
<evidence type="ECO:0000313" key="23">
    <source>
        <dbReference type="EMBL" id="MDQ0482749.1"/>
    </source>
</evidence>
<dbReference type="PANTHER" id="PTHR30474">
    <property type="entry name" value="CELL CYCLE PROTEIN"/>
    <property type="match status" value="1"/>
</dbReference>
<dbReference type="NCBIfam" id="TIGR02614">
    <property type="entry name" value="ftsW"/>
    <property type="match status" value="1"/>
</dbReference>
<keyword evidence="24" id="KW-1185">Reference proteome</keyword>
<keyword evidence="12" id="KW-0131">Cell cycle</keyword>
<protein>
    <recommendedName>
        <fullName evidence="17">Probable peptidoglycan glycosyltransferase FtsW</fullName>
        <ecNumber evidence="19">2.4.99.28</ecNumber>
    </recommendedName>
    <alternativeName>
        <fullName evidence="18">Cell division protein FtsW</fullName>
    </alternativeName>
    <alternativeName>
        <fullName evidence="15">Cell wall polymerase</fullName>
    </alternativeName>
    <alternativeName>
        <fullName evidence="14">Peptidoglycan polymerase</fullName>
    </alternativeName>
</protein>
<dbReference type="EC" id="2.4.99.28" evidence="19"/>
<feature type="transmembrane region" description="Helical" evidence="22">
    <location>
        <begin position="52"/>
        <end position="69"/>
    </location>
</feature>
<comment type="caution">
    <text evidence="23">The sequence shown here is derived from an EMBL/GenBank/DDBJ whole genome shotgun (WGS) entry which is preliminary data.</text>
</comment>
<feature type="transmembrane region" description="Helical" evidence="22">
    <location>
        <begin position="164"/>
        <end position="181"/>
    </location>
</feature>
<evidence type="ECO:0000256" key="14">
    <source>
        <dbReference type="ARBA" id="ARBA00032370"/>
    </source>
</evidence>
<evidence type="ECO:0000256" key="10">
    <source>
        <dbReference type="ARBA" id="ARBA00022989"/>
    </source>
</evidence>
<evidence type="ECO:0000256" key="17">
    <source>
        <dbReference type="ARBA" id="ARBA00041185"/>
    </source>
</evidence>
<feature type="transmembrane region" description="Helical" evidence="22">
    <location>
        <begin position="303"/>
        <end position="327"/>
    </location>
</feature>
<evidence type="ECO:0000256" key="12">
    <source>
        <dbReference type="ARBA" id="ARBA00023306"/>
    </source>
</evidence>
<comment type="catalytic activity">
    <reaction evidence="20">
        <text>[GlcNAc-(1-&gt;4)-Mur2Ac(oyl-L-Ala-gamma-D-Glu-L-Lys-D-Ala-D-Ala)](n)-di-trans,octa-cis-undecaprenyl diphosphate + beta-D-GlcNAc-(1-&gt;4)-Mur2Ac(oyl-L-Ala-gamma-D-Glu-L-Lys-D-Ala-D-Ala)-di-trans,octa-cis-undecaprenyl diphosphate = [GlcNAc-(1-&gt;4)-Mur2Ac(oyl-L-Ala-gamma-D-Glu-L-Lys-D-Ala-D-Ala)](n+1)-di-trans,octa-cis-undecaprenyl diphosphate + di-trans,octa-cis-undecaprenyl diphosphate + H(+)</text>
        <dbReference type="Rhea" id="RHEA:23708"/>
        <dbReference type="Rhea" id="RHEA-COMP:9602"/>
        <dbReference type="Rhea" id="RHEA-COMP:9603"/>
        <dbReference type="ChEBI" id="CHEBI:15378"/>
        <dbReference type="ChEBI" id="CHEBI:58405"/>
        <dbReference type="ChEBI" id="CHEBI:60033"/>
        <dbReference type="ChEBI" id="CHEBI:78435"/>
        <dbReference type="EC" id="2.4.99.28"/>
    </reaction>
</comment>
<dbReference type="GO" id="GO:0051301">
    <property type="term" value="P:cell division"/>
    <property type="evidence" value="ECO:0007669"/>
    <property type="project" value="UniProtKB-KW"/>
</dbReference>
<keyword evidence="3" id="KW-1003">Cell membrane</keyword>
<dbReference type="GeneID" id="301328400"/>
<feature type="transmembrane region" description="Helical" evidence="22">
    <location>
        <begin position="12"/>
        <end position="32"/>
    </location>
</feature>
<reference evidence="23" key="1">
    <citation type="submission" date="2023-07" db="EMBL/GenBank/DDBJ databases">
        <title>Genomic Encyclopedia of Type Strains, Phase IV (KMG-IV): sequencing the most valuable type-strain genomes for metagenomic binning, comparative biology and taxonomic classification.</title>
        <authorList>
            <person name="Goeker M."/>
        </authorList>
    </citation>
    <scope>NUCLEOTIDE SEQUENCE [LARGE SCALE GENOMIC DNA]</scope>
    <source>
        <strain evidence="23">JSM 076093</strain>
    </source>
</reference>
<keyword evidence="11 22" id="KW-0472">Membrane</keyword>
<dbReference type="RefSeq" id="WP_301552732.1">
    <property type="nucleotide sequence ID" value="NZ_JAQRMZ010000010.1"/>
</dbReference>
<name>A0ABU0K071_9BACL</name>
<gene>
    <name evidence="23" type="ORF">QO000_001721</name>
</gene>
<keyword evidence="9" id="KW-0573">Peptidoglycan synthesis</keyword>
<feature type="transmembrane region" description="Helical" evidence="22">
    <location>
        <begin position="188"/>
        <end position="206"/>
    </location>
</feature>
<evidence type="ECO:0000256" key="4">
    <source>
        <dbReference type="ARBA" id="ARBA00022618"/>
    </source>
</evidence>
<feature type="transmembrane region" description="Helical" evidence="22">
    <location>
        <begin position="347"/>
        <end position="367"/>
    </location>
</feature>
<keyword evidence="10 22" id="KW-1133">Transmembrane helix</keyword>
<evidence type="ECO:0000256" key="13">
    <source>
        <dbReference type="ARBA" id="ARBA00023316"/>
    </source>
</evidence>
<comment type="pathway">
    <text evidence="2">Cell wall biogenesis; peptidoglycan biosynthesis.</text>
</comment>
<evidence type="ECO:0000256" key="18">
    <source>
        <dbReference type="ARBA" id="ARBA00041418"/>
    </source>
</evidence>
<comment type="subcellular location">
    <subcellularLocation>
        <location evidence="1">Cell membrane</location>
        <topology evidence="1">Multi-pass membrane protein</topology>
    </subcellularLocation>
</comment>
<keyword evidence="6" id="KW-0808">Transferase</keyword>
<feature type="transmembrane region" description="Helical" evidence="22">
    <location>
        <begin position="265"/>
        <end position="291"/>
    </location>
</feature>
<evidence type="ECO:0000313" key="24">
    <source>
        <dbReference type="Proteomes" id="UP001226720"/>
    </source>
</evidence>
<keyword evidence="13" id="KW-0961">Cell wall biogenesis/degradation</keyword>
<evidence type="ECO:0000256" key="7">
    <source>
        <dbReference type="ARBA" id="ARBA00022692"/>
    </source>
</evidence>
<evidence type="ECO:0000256" key="21">
    <source>
        <dbReference type="ARBA" id="ARBA00049966"/>
    </source>
</evidence>
<evidence type="ECO:0000256" key="9">
    <source>
        <dbReference type="ARBA" id="ARBA00022984"/>
    </source>
</evidence>
<sequence length="382" mass="41732">MIKKLFKHYDYSLIISVLLLCGFGLVMVYSASMVWAVMRHETNSAFFFNRQIIWLVVSLVMFLIAMLFPYKAYRKFIVPILGGSILMLVLVRFVGSTTNNARSWIELGPFSFQPSEFVKLGLIIYLAAIYSKKQAYISNFVRGALPPLMVIGLIFALVASQPDLGTAMIIALTSGIVIICSGMKWKHIFGLVIIGIFLFAGAWMSLSPEQASRFTGAYNPFSDPEDSGFHLINSYIAIASGGITGQGFGQSIQKYGFLPEPHTDFIMAIIAEELGLLGVVFVIGLLGYIVFKGFVIGIRCKDTFGSLLAIGISGMIGVQTVVNLGAITGWLPVTGVPLPFISYGGSSLILLMISVGILINISAFVNIRKEQKTSYIKNDHAV</sequence>
<keyword evidence="7 22" id="KW-0812">Transmembrane</keyword>
<evidence type="ECO:0000256" key="2">
    <source>
        <dbReference type="ARBA" id="ARBA00004752"/>
    </source>
</evidence>
<keyword evidence="4 23" id="KW-0132">Cell division</keyword>
<dbReference type="InterPro" id="IPR001182">
    <property type="entry name" value="FtsW/RodA"/>
</dbReference>
<evidence type="ECO:0000256" key="3">
    <source>
        <dbReference type="ARBA" id="ARBA00022475"/>
    </source>
</evidence>
<evidence type="ECO:0000256" key="20">
    <source>
        <dbReference type="ARBA" id="ARBA00049902"/>
    </source>
</evidence>
<evidence type="ECO:0000256" key="5">
    <source>
        <dbReference type="ARBA" id="ARBA00022676"/>
    </source>
</evidence>
<evidence type="ECO:0000256" key="6">
    <source>
        <dbReference type="ARBA" id="ARBA00022679"/>
    </source>
</evidence>
<dbReference type="PANTHER" id="PTHR30474:SF2">
    <property type="entry name" value="PEPTIDOGLYCAN GLYCOSYLTRANSFERASE FTSW-RELATED"/>
    <property type="match status" value="1"/>
</dbReference>
<dbReference type="InterPro" id="IPR013437">
    <property type="entry name" value="FtsW"/>
</dbReference>
<feature type="transmembrane region" description="Helical" evidence="22">
    <location>
        <begin position="140"/>
        <end position="158"/>
    </location>
</feature>
<evidence type="ECO:0000256" key="22">
    <source>
        <dbReference type="SAM" id="Phobius"/>
    </source>
</evidence>
<evidence type="ECO:0000256" key="1">
    <source>
        <dbReference type="ARBA" id="ARBA00004651"/>
    </source>
</evidence>